<dbReference type="SMART" id="SM00829">
    <property type="entry name" value="PKS_ER"/>
    <property type="match status" value="1"/>
</dbReference>
<keyword evidence="1" id="KW-0560">Oxidoreductase</keyword>
<dbReference type="InterPro" id="IPR011032">
    <property type="entry name" value="GroES-like_sf"/>
</dbReference>
<keyword evidence="4" id="KW-1185">Reference proteome</keyword>
<dbReference type="GO" id="GO:0008270">
    <property type="term" value="F:zinc ion binding"/>
    <property type="evidence" value="ECO:0007669"/>
    <property type="project" value="InterPro"/>
</dbReference>
<dbReference type="InterPro" id="IPR020843">
    <property type="entry name" value="ER"/>
</dbReference>
<feature type="domain" description="Enoyl reductase (ER)" evidence="2">
    <location>
        <begin position="10"/>
        <end position="313"/>
    </location>
</feature>
<dbReference type="EMBL" id="AORC01000010">
    <property type="protein sequence ID" value="EYT49184.1"/>
    <property type="molecule type" value="Genomic_DNA"/>
</dbReference>
<accession>A0A022KTI7</accession>
<dbReference type="PANTHER" id="PTHR11695:SF294">
    <property type="entry name" value="RETICULON-4-INTERACTING PROTEIN 1, MITOCHONDRIAL"/>
    <property type="match status" value="1"/>
</dbReference>
<gene>
    <name evidence="3" type="ORF">D641_0109550</name>
</gene>
<name>A0A022KTI7_9MICO</name>
<evidence type="ECO:0000256" key="1">
    <source>
        <dbReference type="ARBA" id="ARBA00023002"/>
    </source>
</evidence>
<protein>
    <submittedName>
        <fullName evidence="3">Dehydrogenase</fullName>
    </submittedName>
</protein>
<dbReference type="Pfam" id="PF13602">
    <property type="entry name" value="ADH_zinc_N_2"/>
    <property type="match status" value="1"/>
</dbReference>
<reference evidence="3 4" key="1">
    <citation type="journal article" date="2013" name="Genome Announc.">
        <title>Draft genome sequence of an Actinobacterium, Brachybacterium muris strain UCD-AY4.</title>
        <authorList>
            <person name="Lo J.R."/>
            <person name="Lang J.M."/>
            <person name="Darling A.E."/>
            <person name="Eisen J.A."/>
            <person name="Coil D.A."/>
        </authorList>
    </citation>
    <scope>NUCLEOTIDE SEQUENCE [LARGE SCALE GENOMIC DNA]</scope>
    <source>
        <strain evidence="3 4">UCD-AY4</strain>
    </source>
</reference>
<dbReference type="AlphaFoldDB" id="A0A022KTI7"/>
<dbReference type="SUPFAM" id="SSF51735">
    <property type="entry name" value="NAD(P)-binding Rossmann-fold domains"/>
    <property type="match status" value="1"/>
</dbReference>
<dbReference type="Pfam" id="PF08240">
    <property type="entry name" value="ADH_N"/>
    <property type="match status" value="1"/>
</dbReference>
<evidence type="ECO:0000259" key="2">
    <source>
        <dbReference type="SMART" id="SM00829"/>
    </source>
</evidence>
<dbReference type="Gene3D" id="3.40.50.720">
    <property type="entry name" value="NAD(P)-binding Rossmann-like Domain"/>
    <property type="match status" value="1"/>
</dbReference>
<dbReference type="Gene3D" id="3.90.180.10">
    <property type="entry name" value="Medium-chain alcohol dehydrogenases, catalytic domain"/>
    <property type="match status" value="1"/>
</dbReference>
<dbReference type="InterPro" id="IPR002364">
    <property type="entry name" value="Quin_OxRdtase/zeta-crystal_CS"/>
</dbReference>
<dbReference type="InterPro" id="IPR036291">
    <property type="entry name" value="NAD(P)-bd_dom_sf"/>
</dbReference>
<dbReference type="PROSITE" id="PS01162">
    <property type="entry name" value="QOR_ZETA_CRYSTAL"/>
    <property type="match status" value="1"/>
</dbReference>
<dbReference type="OrthoDB" id="3175656at2"/>
<dbReference type="STRING" id="1249481.D641_0109550"/>
<organism evidence="3 4">
    <name type="scientific">Brachybacterium muris UCD-AY4</name>
    <dbReference type="NCBI Taxonomy" id="1249481"/>
    <lineage>
        <taxon>Bacteria</taxon>
        <taxon>Bacillati</taxon>
        <taxon>Actinomycetota</taxon>
        <taxon>Actinomycetes</taxon>
        <taxon>Micrococcales</taxon>
        <taxon>Dermabacteraceae</taxon>
        <taxon>Brachybacterium</taxon>
    </lineage>
</organism>
<dbReference type="InterPro" id="IPR013154">
    <property type="entry name" value="ADH-like_N"/>
</dbReference>
<evidence type="ECO:0000313" key="4">
    <source>
        <dbReference type="Proteomes" id="UP000019754"/>
    </source>
</evidence>
<dbReference type="PANTHER" id="PTHR11695">
    <property type="entry name" value="ALCOHOL DEHYDROGENASE RELATED"/>
    <property type="match status" value="1"/>
</dbReference>
<dbReference type="GO" id="GO:0016491">
    <property type="term" value="F:oxidoreductase activity"/>
    <property type="evidence" value="ECO:0007669"/>
    <property type="project" value="UniProtKB-KW"/>
</dbReference>
<comment type="caution">
    <text evidence="3">The sequence shown here is derived from an EMBL/GenBank/DDBJ whole genome shotgun (WGS) entry which is preliminary data.</text>
</comment>
<dbReference type="SUPFAM" id="SSF50129">
    <property type="entry name" value="GroES-like"/>
    <property type="match status" value="1"/>
</dbReference>
<dbReference type="Proteomes" id="UP000019754">
    <property type="component" value="Unassembled WGS sequence"/>
</dbReference>
<proteinExistence type="predicted"/>
<dbReference type="HOGENOM" id="CLU_026673_3_3_11"/>
<sequence length="317" mass="33328">MRAALFTEYGPPEVLKVVDVPRPHHGPAEVLVRVEAASVNGGDLAKREGKLRLASGRRFPKSIGIDFVGVVVELGDGATGLTVGDRVWGTVAEGSATGSAAEYVAVPAGRVSAAPSGLGPTEAVTLLAGGTTALTALRDTARLRHGERVLVRGGAGGVGSVAVQVAKMLGAHVTALASESSTDFVRGLGADEVIDYRTDPRELEPYDVIFDTRGSQLRQFRSRLTRKGRMVTITVDFDRPLRSLAYVAASAMHGTRRVRVLLGNPDRTLLDEVARAAEAGLLRPVVVDTLPLTDISRAHRLLEAGGVHGKLVLTGRG</sequence>
<dbReference type="InterPro" id="IPR050700">
    <property type="entry name" value="YIM1/Zinc_Alcohol_DH_Fams"/>
</dbReference>
<dbReference type="CDD" id="cd08267">
    <property type="entry name" value="MDR1"/>
    <property type="match status" value="1"/>
</dbReference>
<evidence type="ECO:0000313" key="3">
    <source>
        <dbReference type="EMBL" id="EYT49184.1"/>
    </source>
</evidence>